<feature type="transmembrane region" description="Helical" evidence="7">
    <location>
        <begin position="316"/>
        <end position="336"/>
    </location>
</feature>
<feature type="transmembrane region" description="Helical" evidence="7">
    <location>
        <begin position="226"/>
        <end position="243"/>
    </location>
</feature>
<dbReference type="EMBL" id="JBHRXV010000006">
    <property type="protein sequence ID" value="MFC3712661.1"/>
    <property type="molecule type" value="Genomic_DNA"/>
</dbReference>
<evidence type="ECO:0000256" key="6">
    <source>
        <dbReference type="ARBA" id="ARBA00023136"/>
    </source>
</evidence>
<protein>
    <submittedName>
        <fullName evidence="8">Oligosaccharide flippase family protein</fullName>
    </submittedName>
</protein>
<comment type="similarity">
    <text evidence="2">Belongs to the polysaccharide synthase family.</text>
</comment>
<feature type="transmembrane region" description="Helical" evidence="7">
    <location>
        <begin position="442"/>
        <end position="460"/>
    </location>
</feature>
<keyword evidence="5 7" id="KW-1133">Transmembrane helix</keyword>
<proteinExistence type="inferred from homology"/>
<keyword evidence="6 7" id="KW-0472">Membrane</keyword>
<feature type="transmembrane region" description="Helical" evidence="7">
    <location>
        <begin position="290"/>
        <end position="310"/>
    </location>
</feature>
<evidence type="ECO:0000256" key="4">
    <source>
        <dbReference type="ARBA" id="ARBA00022692"/>
    </source>
</evidence>
<keyword evidence="9" id="KW-1185">Reference proteome</keyword>
<evidence type="ECO:0000256" key="2">
    <source>
        <dbReference type="ARBA" id="ARBA00007430"/>
    </source>
</evidence>
<dbReference type="PANTHER" id="PTHR30250">
    <property type="entry name" value="PST FAMILY PREDICTED COLANIC ACID TRANSPORTER"/>
    <property type="match status" value="1"/>
</dbReference>
<comment type="caution">
    <text evidence="8">The sequence shown here is derived from an EMBL/GenBank/DDBJ whole genome shotgun (WGS) entry which is preliminary data.</text>
</comment>
<dbReference type="RefSeq" id="WP_380859964.1">
    <property type="nucleotide sequence ID" value="NZ_JBHRXV010000006.1"/>
</dbReference>
<evidence type="ECO:0000256" key="5">
    <source>
        <dbReference type="ARBA" id="ARBA00022989"/>
    </source>
</evidence>
<keyword evidence="3" id="KW-1003">Cell membrane</keyword>
<evidence type="ECO:0000313" key="8">
    <source>
        <dbReference type="EMBL" id="MFC3712661.1"/>
    </source>
</evidence>
<feature type="transmembrane region" description="Helical" evidence="7">
    <location>
        <begin position="7"/>
        <end position="32"/>
    </location>
</feature>
<dbReference type="PANTHER" id="PTHR30250:SF10">
    <property type="entry name" value="LIPOPOLYSACCHARIDE BIOSYNTHESIS PROTEIN WZXC"/>
    <property type="match status" value="1"/>
</dbReference>
<feature type="transmembrane region" description="Helical" evidence="7">
    <location>
        <begin position="139"/>
        <end position="163"/>
    </location>
</feature>
<gene>
    <name evidence="8" type="ORF">ACFOMD_08770</name>
</gene>
<feature type="transmembrane region" description="Helical" evidence="7">
    <location>
        <begin position="79"/>
        <end position="98"/>
    </location>
</feature>
<evidence type="ECO:0000256" key="3">
    <source>
        <dbReference type="ARBA" id="ARBA00022475"/>
    </source>
</evidence>
<feature type="transmembrane region" description="Helical" evidence="7">
    <location>
        <begin position="409"/>
        <end position="430"/>
    </location>
</feature>
<dbReference type="Proteomes" id="UP001595615">
    <property type="component" value="Unassembled WGS sequence"/>
</dbReference>
<dbReference type="InterPro" id="IPR050833">
    <property type="entry name" value="Poly_Biosynth_Transport"/>
</dbReference>
<accession>A0ABV7X9Z6</accession>
<evidence type="ECO:0000256" key="7">
    <source>
        <dbReference type="SAM" id="Phobius"/>
    </source>
</evidence>
<feature type="transmembrane region" description="Helical" evidence="7">
    <location>
        <begin position="169"/>
        <end position="188"/>
    </location>
</feature>
<feature type="transmembrane region" description="Helical" evidence="7">
    <location>
        <begin position="200"/>
        <end position="220"/>
    </location>
</feature>
<dbReference type="Pfam" id="PF13440">
    <property type="entry name" value="Polysacc_synt_3"/>
    <property type="match status" value="1"/>
</dbReference>
<sequence>MSVRKSMAWSLTGSFGFFVVQFVASVIVARLLTPVEMGVYGVALAALTLLTAFQNLGFQSFIIRETDMDRATLGTVHSMAVLQALGLAVLLYAGAPLLADFLDEPRITHALRILSLYAIFVPVETLASGHLQKRGRFDLLTAMALSRVLVSAIASVALAYAGFSYASMPWGSVIGQVVATAAAFLLAGRDLAVRPTLSRWRAVWAYGSNILATMALANIFSRLPDIALGKLAGVAMVGLYGRASGIIESFNTGVMYGVQRVIMKAMVDSRDQIGRIDHVYLRAVRAATGLFWPMYAGLGVLATPVIVMVYGERWAAAAPVLALLCLAAIVQTGLVARQEVLIVTKHERVLPRLEGTRGVIGLGLFIAGASQGLAPAAASRIAEALAQHLLFVREIRGAIGSRFADIYRCYAGSAAVAAAAALPAALLMQWRGWPATLPVGEMLSAIGAGILLWLAMLFIVGHELRHEVVKLLGTVRRRFS</sequence>
<name>A0ABV7X9Z6_9SPHN</name>
<evidence type="ECO:0000256" key="1">
    <source>
        <dbReference type="ARBA" id="ARBA00004651"/>
    </source>
</evidence>
<reference evidence="9" key="1">
    <citation type="journal article" date="2019" name="Int. J. Syst. Evol. Microbiol.">
        <title>The Global Catalogue of Microorganisms (GCM) 10K type strain sequencing project: providing services to taxonomists for standard genome sequencing and annotation.</title>
        <authorList>
            <consortium name="The Broad Institute Genomics Platform"/>
            <consortium name="The Broad Institute Genome Sequencing Center for Infectious Disease"/>
            <person name="Wu L."/>
            <person name="Ma J."/>
        </authorList>
    </citation>
    <scope>NUCLEOTIDE SEQUENCE [LARGE SCALE GENOMIC DNA]</scope>
    <source>
        <strain evidence="9">KCTC 42644</strain>
    </source>
</reference>
<comment type="subcellular location">
    <subcellularLocation>
        <location evidence="1">Cell membrane</location>
        <topology evidence="1">Multi-pass membrane protein</topology>
    </subcellularLocation>
</comment>
<evidence type="ECO:0000313" key="9">
    <source>
        <dbReference type="Proteomes" id="UP001595615"/>
    </source>
</evidence>
<keyword evidence="4 7" id="KW-0812">Transmembrane</keyword>
<organism evidence="8 9">
    <name type="scientific">Sphingoaurantiacus capsulatus</name>
    <dbReference type="NCBI Taxonomy" id="1771310"/>
    <lineage>
        <taxon>Bacteria</taxon>
        <taxon>Pseudomonadati</taxon>
        <taxon>Pseudomonadota</taxon>
        <taxon>Alphaproteobacteria</taxon>
        <taxon>Sphingomonadales</taxon>
        <taxon>Sphingosinicellaceae</taxon>
        <taxon>Sphingoaurantiacus</taxon>
    </lineage>
</organism>
<feature type="transmembrane region" description="Helical" evidence="7">
    <location>
        <begin position="110"/>
        <end position="127"/>
    </location>
</feature>
<feature type="transmembrane region" description="Helical" evidence="7">
    <location>
        <begin position="38"/>
        <end position="58"/>
    </location>
</feature>